<organism evidence="3 4">
    <name type="scientific">Colletotrichum spinosum</name>
    <dbReference type="NCBI Taxonomy" id="1347390"/>
    <lineage>
        <taxon>Eukaryota</taxon>
        <taxon>Fungi</taxon>
        <taxon>Dikarya</taxon>
        <taxon>Ascomycota</taxon>
        <taxon>Pezizomycotina</taxon>
        <taxon>Sordariomycetes</taxon>
        <taxon>Hypocreomycetidae</taxon>
        <taxon>Glomerellales</taxon>
        <taxon>Glomerellaceae</taxon>
        <taxon>Colletotrichum</taxon>
        <taxon>Colletotrichum orbiculare species complex</taxon>
    </lineage>
</organism>
<feature type="compositionally biased region" description="Polar residues" evidence="1">
    <location>
        <begin position="1"/>
        <end position="11"/>
    </location>
</feature>
<name>A0A4V3HQ27_9PEZI</name>
<dbReference type="Pfam" id="PF12828">
    <property type="entry name" value="PXB"/>
    <property type="match status" value="1"/>
</dbReference>
<feature type="compositionally biased region" description="Acidic residues" evidence="1">
    <location>
        <begin position="879"/>
        <end position="898"/>
    </location>
</feature>
<feature type="region of interest" description="Disordered" evidence="1">
    <location>
        <begin position="273"/>
        <end position="364"/>
    </location>
</feature>
<dbReference type="InterPro" id="IPR024554">
    <property type="entry name" value="LEC1-like_C"/>
</dbReference>
<feature type="domain" description="PX" evidence="2">
    <location>
        <begin position="214"/>
        <end position="408"/>
    </location>
</feature>
<dbReference type="InterPro" id="IPR024555">
    <property type="entry name" value="PX-associated"/>
</dbReference>
<feature type="compositionally biased region" description="Low complexity" evidence="1">
    <location>
        <begin position="284"/>
        <end position="293"/>
    </location>
</feature>
<dbReference type="PROSITE" id="PS50195">
    <property type="entry name" value="PX"/>
    <property type="match status" value="1"/>
</dbReference>
<reference evidence="3 4" key="1">
    <citation type="submission" date="2018-11" db="EMBL/GenBank/DDBJ databases">
        <title>Genome sequence and assembly of Colletotrichum spinosum.</title>
        <authorList>
            <person name="Gan P."/>
            <person name="Shirasu K."/>
        </authorList>
    </citation>
    <scope>NUCLEOTIDE SEQUENCE [LARGE SCALE GENOMIC DNA]</scope>
    <source>
        <strain evidence="3 4">CBS 515.97</strain>
    </source>
</reference>
<evidence type="ECO:0000259" key="2">
    <source>
        <dbReference type="PROSITE" id="PS50195"/>
    </source>
</evidence>
<proteinExistence type="predicted"/>
<dbReference type="AlphaFoldDB" id="A0A4V3HQ27"/>
<dbReference type="Proteomes" id="UP000295083">
    <property type="component" value="Unassembled WGS sequence"/>
</dbReference>
<dbReference type="InterPro" id="IPR001683">
    <property type="entry name" value="PX_dom"/>
</dbReference>
<comment type="caution">
    <text evidence="3">The sequence shown here is derived from an EMBL/GenBank/DDBJ whole genome shotgun (WGS) entry which is preliminary data.</text>
</comment>
<dbReference type="SUPFAM" id="SSF64268">
    <property type="entry name" value="PX domain"/>
    <property type="match status" value="1"/>
</dbReference>
<protein>
    <submittedName>
        <fullName evidence="3">PX domain-containing protein</fullName>
    </submittedName>
</protein>
<evidence type="ECO:0000256" key="1">
    <source>
        <dbReference type="SAM" id="MobiDB-lite"/>
    </source>
</evidence>
<dbReference type="Pfam" id="PF12825">
    <property type="entry name" value="DUF3818"/>
    <property type="match status" value="1"/>
</dbReference>
<dbReference type="CDD" id="cd06869">
    <property type="entry name" value="PX_UP2_fungi"/>
    <property type="match status" value="1"/>
</dbReference>
<gene>
    <name evidence="3" type="ORF">C8035_v000180</name>
</gene>
<dbReference type="InterPro" id="IPR047168">
    <property type="entry name" value="LEC1-like"/>
</dbReference>
<dbReference type="EMBL" id="QAPG01010715">
    <property type="protein sequence ID" value="TDZ12817.1"/>
    <property type="molecule type" value="Genomic_DNA"/>
</dbReference>
<dbReference type="SMART" id="SM00312">
    <property type="entry name" value="PX"/>
    <property type="match status" value="1"/>
</dbReference>
<dbReference type="PANTHER" id="PTHR47185">
    <property type="entry name" value="PX DOMAIN-CONTAINING PROTEIN YPR097W"/>
    <property type="match status" value="1"/>
</dbReference>
<feature type="region of interest" description="Disordered" evidence="1">
    <location>
        <begin position="1"/>
        <end position="26"/>
    </location>
</feature>
<feature type="region of interest" description="Disordered" evidence="1">
    <location>
        <begin position="839"/>
        <end position="862"/>
    </location>
</feature>
<accession>A0A4V3HQ27</accession>
<dbReference type="InterPro" id="IPR036871">
    <property type="entry name" value="PX_dom_sf"/>
</dbReference>
<feature type="compositionally biased region" description="Basic residues" evidence="1">
    <location>
        <begin position="903"/>
        <end position="914"/>
    </location>
</feature>
<evidence type="ECO:0000313" key="3">
    <source>
        <dbReference type="EMBL" id="TDZ12817.1"/>
    </source>
</evidence>
<dbReference type="Pfam" id="PF00787">
    <property type="entry name" value="PX"/>
    <property type="match status" value="1"/>
</dbReference>
<dbReference type="GO" id="GO:0035091">
    <property type="term" value="F:phosphatidylinositol binding"/>
    <property type="evidence" value="ECO:0007669"/>
    <property type="project" value="InterPro"/>
</dbReference>
<feature type="compositionally biased region" description="Polar residues" evidence="1">
    <location>
        <begin position="335"/>
        <end position="349"/>
    </location>
</feature>
<feature type="compositionally biased region" description="Low complexity" evidence="1">
    <location>
        <begin position="300"/>
        <end position="316"/>
    </location>
</feature>
<evidence type="ECO:0000313" key="4">
    <source>
        <dbReference type="Proteomes" id="UP000295083"/>
    </source>
</evidence>
<feature type="region of interest" description="Disordered" evidence="1">
    <location>
        <begin position="879"/>
        <end position="927"/>
    </location>
</feature>
<dbReference type="PANTHER" id="PTHR47185:SF1">
    <property type="entry name" value="PX DOMAIN-CONTAINING PROTEIN YPR097W"/>
    <property type="match status" value="1"/>
</dbReference>
<dbReference type="Gene3D" id="3.30.1520.10">
    <property type="entry name" value="Phox-like domain"/>
    <property type="match status" value="1"/>
</dbReference>
<feature type="compositionally biased region" description="Low complexity" evidence="1">
    <location>
        <begin position="13"/>
        <end position="24"/>
    </location>
</feature>
<sequence>MSSTQQVQAQNGAAVDPANAPAPATRSAVQLPLRTKSNMSIPPPGQSLTGKQEHYLKRELMSEQVKYEISELNSPTALKRFGAPFKSDVGEVSPLDSELPILRYIFVHHVRDFPFLDKAREKEFWQDKLQLFLESFATKNISSSEDRLEETKRRKLAIKCQKLVELMMVSGCKTSSGFEERIRFSEIEVVDSNAIDTGVMHTMPEGNYINGWDVNVAAVRIVTERKTIRTHKHAEFLLRIHRKGELEFFIGRRYSDFLRLHKRLRLELPGKVLPTLPKKNKTDTTASGLFSSLTGGGGTPDSDGSSISSVSTQMTSLAPQKDSSKLSVRGHKRATSTTSGRNSPRVSTDSRPKSPLPFLGGKKEDQVTLWRESQRVSLRAFLRSLLGNPQVAQTKAMEEFLTKDPITPTDADIDDIDRRKAVDELRIEEQKRFYEIARKRAAELDIYMEEFRQEIVERNGLTSLFQEIKDKETIQDLSIQYRKFAEWLRIEVAATIYHLFLAEDNSPELFAQAKRIHSLIPYTVMKNVIRIANPAAVMSGVLDIFLAQPFGTRSLLQRIFSLTLNDGIRSFQKSIDTLAAKIDDEALTKKLKLYTESEEHIKIAIRDEAAAEDIDLIVVILRSDYLEPALTSEQIGRLYNAYVAFNNAVENVDEELKQGAQLFSYLKQFLKLCTRQHDKAMMLQLVEEPVTLQLFRDLFTIFYEPLVRVYKSANVYSSVTDFAVFVDDMIQVVEKCQEQDASADPNQTVQAFIDLCQRHEHNFYKFVHEVHTHDNGLFDQLMGWIEDILEFLRKGPKNGTLNINALFEGGVSGGVVDKEKVIDEVNHLIAWQEARKKWHHDKTRQKMAAEGNGGPDLIPTGFSSSDFGLDQMDLEDMAYEDDAEDEEEAEEEDELDPIEAERRRRAKRRDRLRRSAGEPAKPPVSEVHKLKENFLVMLREVLAR</sequence>
<keyword evidence="4" id="KW-1185">Reference proteome</keyword>